<evidence type="ECO:0000313" key="2">
    <source>
        <dbReference type="Proteomes" id="UP001230807"/>
    </source>
</evidence>
<keyword evidence="1" id="KW-0808">Transferase</keyword>
<dbReference type="InterPro" id="IPR011009">
    <property type="entry name" value="Kinase-like_dom_sf"/>
</dbReference>
<comment type="caution">
    <text evidence="1">The sequence shown here is derived from an EMBL/GenBank/DDBJ whole genome shotgun (WGS) entry which is preliminary data.</text>
</comment>
<dbReference type="SUPFAM" id="SSF56112">
    <property type="entry name" value="Protein kinase-like (PK-like)"/>
    <property type="match status" value="1"/>
</dbReference>
<dbReference type="RefSeq" id="WP_214718969.1">
    <property type="nucleotide sequence ID" value="NZ_CP183077.1"/>
</dbReference>
<dbReference type="Proteomes" id="UP001230807">
    <property type="component" value="Unassembled WGS sequence"/>
</dbReference>
<keyword evidence="2" id="KW-1185">Reference proteome</keyword>
<name>A0ABT7MR61_9BACL</name>
<dbReference type="InterPro" id="IPR052396">
    <property type="entry name" value="Meiotic_Drive_Suppr_Kinase"/>
</dbReference>
<dbReference type="EMBL" id="JASWER010000010">
    <property type="protein sequence ID" value="MDL5377683.1"/>
    <property type="molecule type" value="Genomic_DNA"/>
</dbReference>
<accession>A0ABT7MR61</accession>
<sequence>MNHYEQYAGVTFERHGQDTRVTAYHPDLELHGIGRSAAVFRIKATRLVIKVFFPGYTHIAAEEAVIYRTLEGLPQFPGLYEAGPNYIVIDYIEGKTLFECLIEGIWIDPAYIKQVDEALIAARRLGLTPSDVHLRNLILTPDGRLYLIDLARFRQGQQVDHQWEDLKRMYRLYRLRFMPKRYSERWLNGVAYLYRTFVNDPRR</sequence>
<proteinExistence type="predicted"/>
<dbReference type="PANTHER" id="PTHR37171:SF1">
    <property type="entry name" value="SERINE_THREONINE-PROTEIN KINASE YRZF-RELATED"/>
    <property type="match status" value="1"/>
</dbReference>
<dbReference type="PANTHER" id="PTHR37171">
    <property type="entry name" value="SERINE/THREONINE-PROTEIN KINASE YRZF-RELATED"/>
    <property type="match status" value="1"/>
</dbReference>
<dbReference type="GO" id="GO:0016301">
    <property type="term" value="F:kinase activity"/>
    <property type="evidence" value="ECO:0007669"/>
    <property type="project" value="UniProtKB-KW"/>
</dbReference>
<reference evidence="1 2" key="1">
    <citation type="submission" date="2023-06" db="EMBL/GenBank/DDBJ databases">
        <title>Influencing factors and mechanism of Cr(VI) reduction by facultative anaerobic Exiguobacterium sp. PY14.</title>
        <authorList>
            <person name="Zou L."/>
        </authorList>
    </citation>
    <scope>NUCLEOTIDE SEQUENCE [LARGE SCALE GENOMIC DNA]</scope>
    <source>
        <strain evidence="1 2">PY14</strain>
    </source>
</reference>
<gene>
    <name evidence="1" type="ORF">QR695_11805</name>
</gene>
<organism evidence="1 2">
    <name type="scientific">Exiguobacterium mexicanum</name>
    <dbReference type="NCBI Taxonomy" id="340146"/>
    <lineage>
        <taxon>Bacteria</taxon>
        <taxon>Bacillati</taxon>
        <taxon>Bacillota</taxon>
        <taxon>Bacilli</taxon>
        <taxon>Bacillales</taxon>
        <taxon>Bacillales Family XII. Incertae Sedis</taxon>
        <taxon>Exiguobacterium</taxon>
    </lineage>
</organism>
<evidence type="ECO:0000313" key="1">
    <source>
        <dbReference type="EMBL" id="MDL5377683.1"/>
    </source>
</evidence>
<keyword evidence="1" id="KW-0418">Kinase</keyword>
<protein>
    <submittedName>
        <fullName evidence="1">Protein kinase family protein</fullName>
    </submittedName>
</protein>